<dbReference type="PANTHER" id="PTHR10758:SF1">
    <property type="entry name" value="COP9 SIGNALOSOME COMPLEX SUBUNIT 3"/>
    <property type="match status" value="1"/>
</dbReference>
<proteinExistence type="inferred from homology"/>
<reference evidence="10 11" key="2">
    <citation type="submission" date="2019-12" db="UniProtKB">
        <authorList>
            <consortium name="WormBaseParasite"/>
        </authorList>
    </citation>
    <scope>IDENTIFICATION</scope>
</reference>
<keyword evidence="5" id="KW-0963">Cytoplasm</keyword>
<evidence type="ECO:0000256" key="3">
    <source>
        <dbReference type="ARBA" id="ARBA00007084"/>
    </source>
</evidence>
<comment type="similarity">
    <text evidence="3">Belongs to the CSN3 family.</text>
</comment>
<dbReference type="WBParaSite" id="TMUE_0000000881.1">
    <property type="protein sequence ID" value="TMUE_0000000881.1"/>
    <property type="gene ID" value="WBGene00296804"/>
</dbReference>
<keyword evidence="6" id="KW-0736">Signalosome</keyword>
<evidence type="ECO:0000313" key="11">
    <source>
        <dbReference type="WBParaSite" id="TMUE_3000014573.1"/>
    </source>
</evidence>
<dbReference type="STRING" id="70415.A0A5S6Q0Z0"/>
<reference evidence="9" key="1">
    <citation type="submission" date="2014-03" db="EMBL/GenBank/DDBJ databases">
        <title>The whipworm genome and dual-species transcriptomics of an intimate host-pathogen interaction.</title>
        <authorList>
            <person name="Foth B.J."/>
            <person name="Tsai I.J."/>
            <person name="Reid A.J."/>
            <person name="Bancroft A.J."/>
            <person name="Nichol S."/>
            <person name="Tracey A."/>
            <person name="Holroyd N."/>
            <person name="Cotton J.A."/>
            <person name="Stanley E.J."/>
            <person name="Zarowiecki M."/>
            <person name="Liu J.Z."/>
            <person name="Huckvale T."/>
            <person name="Cooper P.J."/>
            <person name="Grencis R.K."/>
            <person name="Berriman M."/>
        </authorList>
    </citation>
    <scope>NUCLEOTIDE SEQUENCE [LARGE SCALE GENOMIC DNA]</scope>
    <source>
        <strain evidence="9">Edinburgh</strain>
    </source>
</reference>
<keyword evidence="9" id="KW-1185">Reference proteome</keyword>
<dbReference type="SMART" id="SM00088">
    <property type="entry name" value="PINT"/>
    <property type="match status" value="1"/>
</dbReference>
<dbReference type="WBParaSite" id="TMUE_3000014573.1">
    <property type="protein sequence ID" value="TMUE_3000014573.1"/>
    <property type="gene ID" value="WBGene00302247"/>
</dbReference>
<accession>A0A5S6Q0Z0</accession>
<feature type="domain" description="PCI" evidence="8">
    <location>
        <begin position="219"/>
        <end position="386"/>
    </location>
</feature>
<evidence type="ECO:0000256" key="7">
    <source>
        <dbReference type="ARBA" id="ARBA00023242"/>
    </source>
</evidence>
<dbReference type="GO" id="GO:0005737">
    <property type="term" value="C:cytoplasm"/>
    <property type="evidence" value="ECO:0007669"/>
    <property type="project" value="UniProtKB-SubCell"/>
</dbReference>
<organism evidence="9 10">
    <name type="scientific">Trichuris muris</name>
    <name type="common">Mouse whipworm</name>
    <dbReference type="NCBI Taxonomy" id="70415"/>
    <lineage>
        <taxon>Eukaryota</taxon>
        <taxon>Metazoa</taxon>
        <taxon>Ecdysozoa</taxon>
        <taxon>Nematoda</taxon>
        <taxon>Enoplea</taxon>
        <taxon>Dorylaimia</taxon>
        <taxon>Trichinellida</taxon>
        <taxon>Trichuridae</taxon>
        <taxon>Trichuris</taxon>
    </lineage>
</organism>
<dbReference type="AlphaFoldDB" id="A0A5S6Q0Z0"/>
<dbReference type="GO" id="GO:0008180">
    <property type="term" value="C:COP9 signalosome"/>
    <property type="evidence" value="ECO:0007669"/>
    <property type="project" value="UniProtKB-KW"/>
</dbReference>
<dbReference type="Pfam" id="PF22788">
    <property type="entry name" value="COP9_hel_rpt"/>
    <property type="match status" value="1"/>
</dbReference>
<evidence type="ECO:0000256" key="2">
    <source>
        <dbReference type="ARBA" id="ARBA00004496"/>
    </source>
</evidence>
<dbReference type="InterPro" id="IPR000717">
    <property type="entry name" value="PCI_dom"/>
</dbReference>
<dbReference type="Pfam" id="PF01399">
    <property type="entry name" value="PCI"/>
    <property type="match status" value="1"/>
</dbReference>
<protein>
    <recommendedName>
        <fullName evidence="4">COP9 signalosome complex subunit 3</fullName>
    </recommendedName>
</protein>
<evidence type="ECO:0000259" key="8">
    <source>
        <dbReference type="PROSITE" id="PS50250"/>
    </source>
</evidence>
<evidence type="ECO:0000256" key="6">
    <source>
        <dbReference type="ARBA" id="ARBA00022790"/>
    </source>
</evidence>
<evidence type="ECO:0000256" key="4">
    <source>
        <dbReference type="ARBA" id="ARBA00014878"/>
    </source>
</evidence>
<evidence type="ECO:0000313" key="10">
    <source>
        <dbReference type="WBParaSite" id="TMUE_0000000881.1"/>
    </source>
</evidence>
<dbReference type="InterPro" id="IPR036390">
    <property type="entry name" value="WH_DNA-bd_sf"/>
</dbReference>
<dbReference type="InterPro" id="IPR050756">
    <property type="entry name" value="CSN3"/>
</dbReference>
<dbReference type="PROSITE" id="PS50250">
    <property type="entry name" value="PCI"/>
    <property type="match status" value="1"/>
</dbReference>
<evidence type="ECO:0000256" key="1">
    <source>
        <dbReference type="ARBA" id="ARBA00004123"/>
    </source>
</evidence>
<comment type="subcellular location">
    <subcellularLocation>
        <location evidence="2">Cytoplasm</location>
    </subcellularLocation>
    <subcellularLocation>
        <location evidence="1">Nucleus</location>
    </subcellularLocation>
</comment>
<keyword evidence="7" id="KW-0539">Nucleus</keyword>
<name>A0A5S6Q0Z0_TRIMR</name>
<dbReference type="PANTHER" id="PTHR10758">
    <property type="entry name" value="26S PROTEASOME NON-ATPASE REGULATORY SUBUNIT 3/COP9 SIGNALOSOME COMPLEX SUBUNIT 3"/>
    <property type="match status" value="1"/>
</dbReference>
<evidence type="ECO:0000256" key="5">
    <source>
        <dbReference type="ARBA" id="ARBA00022490"/>
    </source>
</evidence>
<dbReference type="GO" id="GO:0006511">
    <property type="term" value="P:ubiquitin-dependent protein catabolic process"/>
    <property type="evidence" value="ECO:0007669"/>
    <property type="project" value="TreeGrafter"/>
</dbReference>
<dbReference type="Proteomes" id="UP000046395">
    <property type="component" value="Unassembled WGS sequence"/>
</dbReference>
<dbReference type="InterPro" id="IPR055089">
    <property type="entry name" value="COP9_N"/>
</dbReference>
<dbReference type="SUPFAM" id="SSF46785">
    <property type="entry name" value="Winged helix' DNA-binding domain"/>
    <property type="match status" value="1"/>
</dbReference>
<sequence length="458" mass="52379">MAFRDTFLSNVRNFSNNAQFHLLASYLKGLLERSCDHPQDLVDLWQYFRQQESTLPMLGILSMRTTHHMDTFSTDELVTWCTHFLDNFNSAAISFMPDTYFNLWHQVAEVLVDRREPAQGINCIRLAILRYVPSLEILTPIHSDLFLLCLYASNLKPALPFLESQISAVFGENTEENKCLTKFDESKIFRMEQNAAPFGVKYYLLYCYYGGSIFAALKRMREALYMFELAITIPSEGSNPILTQAYKKWVLTSLLVNGQVGLLPTYTTSFGRFNSGGFGWYCNLADAYTRENFADLERICALRHDVFKQDGNHGLVNQVKRQCKKKHISALNNVYAVMSLDTVAERCQLRNAEEAERLLLDMAARDEINVQIDQRQGKVSFSQEPVKSSVVESVYAQLKRLEMTLSIVHNLDKNITSAVEDSKRKCMREETPVLPDDEGMCDSVSGMRDFGEEFNGEC</sequence>
<evidence type="ECO:0000313" key="9">
    <source>
        <dbReference type="Proteomes" id="UP000046395"/>
    </source>
</evidence>